<feature type="compositionally biased region" description="Low complexity" evidence="1">
    <location>
        <begin position="47"/>
        <end position="67"/>
    </location>
</feature>
<dbReference type="Proteomes" id="UP000499080">
    <property type="component" value="Unassembled WGS sequence"/>
</dbReference>
<keyword evidence="3" id="KW-1185">Reference proteome</keyword>
<evidence type="ECO:0000256" key="1">
    <source>
        <dbReference type="SAM" id="MobiDB-lite"/>
    </source>
</evidence>
<organism evidence="2 3">
    <name type="scientific">Araneus ventricosus</name>
    <name type="common">Orbweaver spider</name>
    <name type="synonym">Epeira ventricosa</name>
    <dbReference type="NCBI Taxonomy" id="182803"/>
    <lineage>
        <taxon>Eukaryota</taxon>
        <taxon>Metazoa</taxon>
        <taxon>Ecdysozoa</taxon>
        <taxon>Arthropoda</taxon>
        <taxon>Chelicerata</taxon>
        <taxon>Arachnida</taxon>
        <taxon>Araneae</taxon>
        <taxon>Araneomorphae</taxon>
        <taxon>Entelegynae</taxon>
        <taxon>Araneoidea</taxon>
        <taxon>Araneidae</taxon>
        <taxon>Araneus</taxon>
    </lineage>
</organism>
<protein>
    <submittedName>
        <fullName evidence="2">Uncharacterized protein</fullName>
    </submittedName>
</protein>
<dbReference type="AlphaFoldDB" id="A0A4Y2P299"/>
<evidence type="ECO:0000313" key="3">
    <source>
        <dbReference type="Proteomes" id="UP000499080"/>
    </source>
</evidence>
<accession>A0A4Y2P299</accession>
<evidence type="ECO:0000313" key="2">
    <source>
        <dbReference type="EMBL" id="GBN45113.1"/>
    </source>
</evidence>
<proteinExistence type="predicted"/>
<feature type="region of interest" description="Disordered" evidence="1">
    <location>
        <begin position="45"/>
        <end position="77"/>
    </location>
</feature>
<dbReference type="PANTHER" id="PTHR38681:SF1">
    <property type="entry name" value="RETROVIRUS-RELATED POL POLYPROTEIN FROM TRANSPOSON 412-LIKE PROTEIN"/>
    <property type="match status" value="1"/>
</dbReference>
<sequence length="77" mass="8969">MVKRTLQQPYDGPFKVLARKQKFFRLQIGLQKKWVSIDRLKPAHILSDTTTESRPSRSSPVSSTTTRSGRRVRFRLP</sequence>
<reference evidence="2 3" key="1">
    <citation type="journal article" date="2019" name="Sci. Rep.">
        <title>Orb-weaving spider Araneus ventricosus genome elucidates the spidroin gene catalogue.</title>
        <authorList>
            <person name="Kono N."/>
            <person name="Nakamura H."/>
            <person name="Ohtoshi R."/>
            <person name="Moran D.A.P."/>
            <person name="Shinohara A."/>
            <person name="Yoshida Y."/>
            <person name="Fujiwara M."/>
            <person name="Mori M."/>
            <person name="Tomita M."/>
            <person name="Arakawa K."/>
        </authorList>
    </citation>
    <scope>NUCLEOTIDE SEQUENCE [LARGE SCALE GENOMIC DNA]</scope>
</reference>
<dbReference type="PANTHER" id="PTHR38681">
    <property type="entry name" value="RETROVIRUS-RELATED POL POLYPROTEIN FROM TRANSPOSON 412-LIKE PROTEIN-RELATED"/>
    <property type="match status" value="1"/>
</dbReference>
<feature type="compositionally biased region" description="Basic residues" evidence="1">
    <location>
        <begin position="68"/>
        <end position="77"/>
    </location>
</feature>
<dbReference type="EMBL" id="BGPR01212497">
    <property type="protein sequence ID" value="GBN45113.1"/>
    <property type="molecule type" value="Genomic_DNA"/>
</dbReference>
<name>A0A4Y2P299_ARAVE</name>
<comment type="caution">
    <text evidence="2">The sequence shown here is derived from an EMBL/GenBank/DDBJ whole genome shotgun (WGS) entry which is preliminary data.</text>
</comment>
<gene>
    <name evidence="2" type="ORF">AVEN_85857_1</name>
</gene>
<feature type="non-terminal residue" evidence="2">
    <location>
        <position position="77"/>
    </location>
</feature>
<dbReference type="OrthoDB" id="6117674at2759"/>